<dbReference type="InterPro" id="IPR013976">
    <property type="entry name" value="HDOD"/>
</dbReference>
<dbReference type="Pfam" id="PF08668">
    <property type="entry name" value="HDOD"/>
    <property type="match status" value="1"/>
</dbReference>
<dbReference type="RefSeq" id="WP_106706070.1">
    <property type="nucleotide sequence ID" value="NZ_PXXU01000009.1"/>
</dbReference>
<accession>A0A2P7NX94</accession>
<dbReference type="Proteomes" id="UP000241912">
    <property type="component" value="Unassembled WGS sequence"/>
</dbReference>
<dbReference type="AlphaFoldDB" id="A0A2P7NX94"/>
<reference evidence="2 3" key="1">
    <citation type="submission" date="2018-03" db="EMBL/GenBank/DDBJ databases">
        <title>Draft genome of Nitrosomonas supralitoralis APG5.</title>
        <authorList>
            <person name="Urakawa H."/>
            <person name="Lopez J.V."/>
        </authorList>
    </citation>
    <scope>NUCLEOTIDE SEQUENCE [LARGE SCALE GENOMIC DNA]</scope>
    <source>
        <strain evidence="2 3">APG5</strain>
    </source>
</reference>
<proteinExistence type="predicted"/>
<dbReference type="SUPFAM" id="SSF109604">
    <property type="entry name" value="HD-domain/PDEase-like"/>
    <property type="match status" value="1"/>
</dbReference>
<dbReference type="PANTHER" id="PTHR33525:SF3">
    <property type="entry name" value="RIBONUCLEASE Y"/>
    <property type="match status" value="1"/>
</dbReference>
<organism evidence="2 3">
    <name type="scientific">Nitrosomonas supralitoralis</name>
    <dbReference type="NCBI Taxonomy" id="2116706"/>
    <lineage>
        <taxon>Bacteria</taxon>
        <taxon>Pseudomonadati</taxon>
        <taxon>Pseudomonadota</taxon>
        <taxon>Betaproteobacteria</taxon>
        <taxon>Nitrosomonadales</taxon>
        <taxon>Nitrosomonadaceae</taxon>
        <taxon>Nitrosomonas</taxon>
    </lineage>
</organism>
<keyword evidence="2" id="KW-0418">Kinase</keyword>
<protein>
    <submittedName>
        <fullName evidence="2">Histidine kinase</fullName>
    </submittedName>
</protein>
<keyword evidence="3" id="KW-1185">Reference proteome</keyword>
<dbReference type="PANTHER" id="PTHR33525">
    <property type="match status" value="1"/>
</dbReference>
<evidence type="ECO:0000313" key="2">
    <source>
        <dbReference type="EMBL" id="PSJ18087.1"/>
    </source>
</evidence>
<sequence>MEKSAILSVLAAEVEQGRLIFSTSATVAIRIKEKLEDPDCSLDSMVRLIQAEPLLSTKVVAIANSVLFNRSGKKIADVRSAITLIGMRTVRNLATAVVVQQLVGTQVKNEQADQLWKHSAYMAALAQSIARRVTGQDPETAMFAGMIHEIGWFYLLAREKYYPGLIDESMASSWSGDEDLDAERALDCEITIGTAVLKALSVPEVVLENIVYLWQGHLTCPPRSLGDTLLIANQLAPVKSPFALPSNQQGSDVDVSCTLYTNDATLSNVLQDSEEEVRVLTEALCV</sequence>
<keyword evidence="2" id="KW-0808">Transferase</keyword>
<dbReference type="EMBL" id="PXXU01000009">
    <property type="protein sequence ID" value="PSJ18087.1"/>
    <property type="molecule type" value="Genomic_DNA"/>
</dbReference>
<dbReference type="InterPro" id="IPR052340">
    <property type="entry name" value="RNase_Y/CdgJ"/>
</dbReference>
<dbReference type="PROSITE" id="PS51833">
    <property type="entry name" value="HDOD"/>
    <property type="match status" value="1"/>
</dbReference>
<gene>
    <name evidence="2" type="ORF">C7H79_04325</name>
</gene>
<feature type="domain" description="HDOD" evidence="1">
    <location>
        <begin position="21"/>
        <end position="216"/>
    </location>
</feature>
<dbReference type="OrthoDB" id="9797768at2"/>
<evidence type="ECO:0000313" key="3">
    <source>
        <dbReference type="Proteomes" id="UP000241912"/>
    </source>
</evidence>
<dbReference type="GO" id="GO:0016301">
    <property type="term" value="F:kinase activity"/>
    <property type="evidence" value="ECO:0007669"/>
    <property type="project" value="UniProtKB-KW"/>
</dbReference>
<evidence type="ECO:0000259" key="1">
    <source>
        <dbReference type="PROSITE" id="PS51833"/>
    </source>
</evidence>
<comment type="caution">
    <text evidence="2">The sequence shown here is derived from an EMBL/GenBank/DDBJ whole genome shotgun (WGS) entry which is preliminary data.</text>
</comment>
<name>A0A2P7NX94_9PROT</name>
<dbReference type="Gene3D" id="1.10.3210.10">
    <property type="entry name" value="Hypothetical protein af1432"/>
    <property type="match status" value="1"/>
</dbReference>